<gene>
    <name evidence="1" type="ORF">E2C01_017642</name>
</gene>
<sequence length="90" mass="9652">MVHQPTCLTGRVAPRRGVARLDGLAAPLRPRFDTACFPPRDVLYCSAINTLTVTVYRICLCVGTFALPAYPRQPLPLLGGGAQDEKGGRG</sequence>
<name>A0A5B7DU28_PORTR</name>
<accession>A0A5B7DU28</accession>
<comment type="caution">
    <text evidence="1">The sequence shown here is derived from an EMBL/GenBank/DDBJ whole genome shotgun (WGS) entry which is preliminary data.</text>
</comment>
<dbReference type="Proteomes" id="UP000324222">
    <property type="component" value="Unassembled WGS sequence"/>
</dbReference>
<reference evidence="1 2" key="1">
    <citation type="submission" date="2019-05" db="EMBL/GenBank/DDBJ databases">
        <title>Another draft genome of Portunus trituberculatus and its Hox gene families provides insights of decapod evolution.</title>
        <authorList>
            <person name="Jeong J.-H."/>
            <person name="Song I."/>
            <person name="Kim S."/>
            <person name="Choi T."/>
            <person name="Kim D."/>
            <person name="Ryu S."/>
            <person name="Kim W."/>
        </authorList>
    </citation>
    <scope>NUCLEOTIDE SEQUENCE [LARGE SCALE GENOMIC DNA]</scope>
    <source>
        <tissue evidence="1">Muscle</tissue>
    </source>
</reference>
<dbReference type="EMBL" id="VSRR010001343">
    <property type="protein sequence ID" value="MPC24559.1"/>
    <property type="molecule type" value="Genomic_DNA"/>
</dbReference>
<dbReference type="AlphaFoldDB" id="A0A5B7DU28"/>
<evidence type="ECO:0000313" key="2">
    <source>
        <dbReference type="Proteomes" id="UP000324222"/>
    </source>
</evidence>
<proteinExistence type="predicted"/>
<evidence type="ECO:0000313" key="1">
    <source>
        <dbReference type="EMBL" id="MPC24559.1"/>
    </source>
</evidence>
<organism evidence="1 2">
    <name type="scientific">Portunus trituberculatus</name>
    <name type="common">Swimming crab</name>
    <name type="synonym">Neptunus trituberculatus</name>
    <dbReference type="NCBI Taxonomy" id="210409"/>
    <lineage>
        <taxon>Eukaryota</taxon>
        <taxon>Metazoa</taxon>
        <taxon>Ecdysozoa</taxon>
        <taxon>Arthropoda</taxon>
        <taxon>Crustacea</taxon>
        <taxon>Multicrustacea</taxon>
        <taxon>Malacostraca</taxon>
        <taxon>Eumalacostraca</taxon>
        <taxon>Eucarida</taxon>
        <taxon>Decapoda</taxon>
        <taxon>Pleocyemata</taxon>
        <taxon>Brachyura</taxon>
        <taxon>Eubrachyura</taxon>
        <taxon>Portunoidea</taxon>
        <taxon>Portunidae</taxon>
        <taxon>Portuninae</taxon>
        <taxon>Portunus</taxon>
    </lineage>
</organism>
<keyword evidence="2" id="KW-1185">Reference proteome</keyword>
<protein>
    <submittedName>
        <fullName evidence="1">Uncharacterized protein</fullName>
    </submittedName>
</protein>